<evidence type="ECO:0008006" key="5">
    <source>
        <dbReference type="Google" id="ProtNLM"/>
    </source>
</evidence>
<dbReference type="GO" id="GO:0016757">
    <property type="term" value="F:glycosyltransferase activity"/>
    <property type="evidence" value="ECO:0007669"/>
    <property type="project" value="InterPro"/>
</dbReference>
<reference evidence="3 4" key="1">
    <citation type="journal article" date="2016" name="Nat. Commun.">
        <title>Thousands of microbial genomes shed light on interconnected biogeochemical processes in an aquifer system.</title>
        <authorList>
            <person name="Anantharaman K."/>
            <person name="Brown C.T."/>
            <person name="Hug L.A."/>
            <person name="Sharon I."/>
            <person name="Castelle C.J."/>
            <person name="Probst A.J."/>
            <person name="Thomas B.C."/>
            <person name="Singh A."/>
            <person name="Wilkins M.J."/>
            <person name="Karaoz U."/>
            <person name="Brodie E.L."/>
            <person name="Williams K.H."/>
            <person name="Hubbard S.S."/>
            <person name="Banfield J.F."/>
        </authorList>
    </citation>
    <scope>NUCLEOTIDE SEQUENCE [LARGE SCALE GENOMIC DNA]</scope>
</reference>
<feature type="domain" description="Glycosyl transferase family 1" evidence="1">
    <location>
        <begin position="240"/>
        <end position="406"/>
    </location>
</feature>
<dbReference type="Pfam" id="PF13439">
    <property type="entry name" value="Glyco_transf_4"/>
    <property type="match status" value="1"/>
</dbReference>
<dbReference type="SUPFAM" id="SSF53756">
    <property type="entry name" value="UDP-Glycosyltransferase/glycogen phosphorylase"/>
    <property type="match status" value="1"/>
</dbReference>
<dbReference type="Gene3D" id="3.40.50.2000">
    <property type="entry name" value="Glycogen Phosphorylase B"/>
    <property type="match status" value="2"/>
</dbReference>
<protein>
    <recommendedName>
        <fullName evidence="5">Glycosyl transferase family 1</fullName>
    </recommendedName>
</protein>
<dbReference type="Pfam" id="PF00534">
    <property type="entry name" value="Glycos_transf_1"/>
    <property type="match status" value="1"/>
</dbReference>
<dbReference type="EMBL" id="MHNB01000015">
    <property type="protein sequence ID" value="OGZ37107.1"/>
    <property type="molecule type" value="Genomic_DNA"/>
</dbReference>
<comment type="caution">
    <text evidence="3">The sequence shown here is derived from an EMBL/GenBank/DDBJ whole genome shotgun (WGS) entry which is preliminary data.</text>
</comment>
<dbReference type="STRING" id="1801997.A3J64_01170"/>
<proteinExistence type="predicted"/>
<dbReference type="AlphaFoldDB" id="A0A1G2FH02"/>
<name>A0A1G2FH02_9BACT</name>
<dbReference type="InterPro" id="IPR028098">
    <property type="entry name" value="Glyco_trans_4-like_N"/>
</dbReference>
<dbReference type="PANTHER" id="PTHR45947">
    <property type="entry name" value="SULFOQUINOVOSYL TRANSFERASE SQD2"/>
    <property type="match status" value="1"/>
</dbReference>
<evidence type="ECO:0000259" key="1">
    <source>
        <dbReference type="Pfam" id="PF00534"/>
    </source>
</evidence>
<evidence type="ECO:0000313" key="4">
    <source>
        <dbReference type="Proteomes" id="UP000177061"/>
    </source>
</evidence>
<gene>
    <name evidence="3" type="ORF">A3J64_01170</name>
</gene>
<accession>A0A1G2FH02</accession>
<dbReference type="PANTHER" id="PTHR45947:SF15">
    <property type="entry name" value="TEICHURONIC ACID BIOSYNTHESIS GLYCOSYLTRANSFERASE TUAC-RELATED"/>
    <property type="match status" value="1"/>
</dbReference>
<dbReference type="InterPro" id="IPR050194">
    <property type="entry name" value="Glycosyltransferase_grp1"/>
</dbReference>
<organism evidence="3 4">
    <name type="scientific">Candidatus Portnoybacteria bacterium RIFCSPHIGHO2_12_FULL_38_9</name>
    <dbReference type="NCBI Taxonomy" id="1801997"/>
    <lineage>
        <taxon>Bacteria</taxon>
        <taxon>Candidatus Portnoyibacteriota</taxon>
    </lineage>
</organism>
<dbReference type="InterPro" id="IPR001296">
    <property type="entry name" value="Glyco_trans_1"/>
</dbReference>
<sequence>MKKYFCDYEKKIIRKKIIKETIKKNKKNILVVTTSFPRWPGDFSGVFILELLKRLTDSFNIFVLAPHFPKSAFKETWFGLTIYRFRYFLPTKRQEVCYGPGILSNLNRNRLLIFILPFLFISQSLKIIYLIKKENIDLVHAHWFLPSGLTASLATKIYQRPLIVTSHGPDILSLKGVFFDKIRSIVFNRAEAITFISPIFIRQFIKNQPIKLNKVYSISMGVDTNLFQSSAKIKEDGEARLREKLGFYPSPPILLFVGALAERKGVSYLVKSMPAIIKNFPKAALLIIGSGPEREELENLSLNLNLKKNVFFLGNIEPQELPYYYNQADVFVLPSLVEGLPVVLMEALACGLPIVATRIAGIPDMIKDGQNGFLVSPQSPKELSRAVINILLNGELRKNIAKEAQKTAREKYDWSVIVEQFKLLYQNTL</sequence>
<evidence type="ECO:0000259" key="2">
    <source>
        <dbReference type="Pfam" id="PF13439"/>
    </source>
</evidence>
<feature type="domain" description="Glycosyltransferase subfamily 4-like N-terminal" evidence="2">
    <location>
        <begin position="45"/>
        <end position="225"/>
    </location>
</feature>
<evidence type="ECO:0000313" key="3">
    <source>
        <dbReference type="EMBL" id="OGZ37107.1"/>
    </source>
</evidence>
<dbReference type="Proteomes" id="UP000177061">
    <property type="component" value="Unassembled WGS sequence"/>
</dbReference>